<dbReference type="GO" id="GO:0085020">
    <property type="term" value="P:protein K6-linked ubiquitination"/>
    <property type="evidence" value="ECO:0007669"/>
    <property type="project" value="TreeGrafter"/>
</dbReference>
<feature type="region of interest" description="Disordered" evidence="4">
    <location>
        <begin position="417"/>
        <end position="442"/>
    </location>
</feature>
<dbReference type="OrthoDB" id="448960at2759"/>
<dbReference type="PROSITE" id="PS50088">
    <property type="entry name" value="ANK_REPEAT"/>
    <property type="match status" value="1"/>
</dbReference>
<dbReference type="InterPro" id="IPR016181">
    <property type="entry name" value="Acyl_CoA_acyltransferase"/>
</dbReference>
<evidence type="ECO:0000256" key="2">
    <source>
        <dbReference type="ARBA" id="ARBA00023043"/>
    </source>
</evidence>
<sequence>MPKRKPAQKQVLTQKLRDPRLLQQIRDGPWDEALRAAATCDPKWRLEGQNSMYYAAARKDAKEAEQLCQYLFRRLHRAPSSQSDNWSQSPLFYAASQGHTELCRFFVNAFKTDIHQADEKGETALFVAIRKGHADTASFLLRCGASLGARNKRRQSPYSICSPEVLQVLASRVEDWKEQPHASGKRKRDECRAEGPETLKAWSCKRAKCHEEEPVVMQKDHETVTENDTHFVTNLHAACLGKVRQLEKSLIVDQANLFQNELWCQACRVKDYCDALGAFADDRIAVKVMKQIVTSTMNTRSIVLVAVDKATGHVVGYCHADTKKNDLLIAHLKVQFEHQGCGVGRLLVDATEAKAFQRGWEFDTASLFVLRENSVAVRRFTTMDFEIESETLDSLVCPLSRCYRMVRTVQKLRDASRQHIQQTTRTNGEKRDVETPINSVVG</sequence>
<evidence type="ECO:0000256" key="3">
    <source>
        <dbReference type="PROSITE-ProRule" id="PRU00023"/>
    </source>
</evidence>
<gene>
    <name evidence="6" type="primary">Rai14</name>
    <name evidence="6" type="ORF">SNAT2548_LOCUS25346</name>
</gene>
<name>A0A812RZ61_9DINO</name>
<dbReference type="SUPFAM" id="SSF55729">
    <property type="entry name" value="Acyl-CoA N-acyltransferases (Nat)"/>
    <property type="match status" value="1"/>
</dbReference>
<organism evidence="6 7">
    <name type="scientific">Symbiodinium natans</name>
    <dbReference type="NCBI Taxonomy" id="878477"/>
    <lineage>
        <taxon>Eukaryota</taxon>
        <taxon>Sar</taxon>
        <taxon>Alveolata</taxon>
        <taxon>Dinophyceae</taxon>
        <taxon>Suessiales</taxon>
        <taxon>Symbiodiniaceae</taxon>
        <taxon>Symbiodinium</taxon>
    </lineage>
</organism>
<dbReference type="GO" id="GO:0004842">
    <property type="term" value="F:ubiquitin-protein transferase activity"/>
    <property type="evidence" value="ECO:0007669"/>
    <property type="project" value="TreeGrafter"/>
</dbReference>
<keyword evidence="2 3" id="KW-0040">ANK repeat</keyword>
<dbReference type="GO" id="GO:0016747">
    <property type="term" value="F:acyltransferase activity, transferring groups other than amino-acyl groups"/>
    <property type="evidence" value="ECO:0007669"/>
    <property type="project" value="InterPro"/>
</dbReference>
<dbReference type="PANTHER" id="PTHR24171">
    <property type="entry name" value="ANKYRIN REPEAT DOMAIN-CONTAINING PROTEIN 39-RELATED"/>
    <property type="match status" value="1"/>
</dbReference>
<reference evidence="6" key="1">
    <citation type="submission" date="2021-02" db="EMBL/GenBank/DDBJ databases">
        <authorList>
            <person name="Dougan E. K."/>
            <person name="Rhodes N."/>
            <person name="Thang M."/>
            <person name="Chan C."/>
        </authorList>
    </citation>
    <scope>NUCLEOTIDE SEQUENCE</scope>
</reference>
<dbReference type="PROSITE" id="PS50297">
    <property type="entry name" value="ANK_REP_REGION"/>
    <property type="match status" value="1"/>
</dbReference>
<dbReference type="Gene3D" id="3.40.630.30">
    <property type="match status" value="1"/>
</dbReference>
<dbReference type="InterPro" id="IPR000182">
    <property type="entry name" value="GNAT_dom"/>
</dbReference>
<evidence type="ECO:0000259" key="5">
    <source>
        <dbReference type="PROSITE" id="PS51186"/>
    </source>
</evidence>
<dbReference type="SMART" id="SM00248">
    <property type="entry name" value="ANK"/>
    <property type="match status" value="3"/>
</dbReference>
<dbReference type="Pfam" id="PF12796">
    <property type="entry name" value="Ank_2"/>
    <property type="match status" value="1"/>
</dbReference>
<evidence type="ECO:0000313" key="7">
    <source>
        <dbReference type="Proteomes" id="UP000604046"/>
    </source>
</evidence>
<keyword evidence="7" id="KW-1185">Reference proteome</keyword>
<dbReference type="EMBL" id="CAJNDS010002389">
    <property type="protein sequence ID" value="CAE7457944.1"/>
    <property type="molecule type" value="Genomic_DNA"/>
</dbReference>
<dbReference type="CDD" id="cd04301">
    <property type="entry name" value="NAT_SF"/>
    <property type="match status" value="1"/>
</dbReference>
<dbReference type="PANTHER" id="PTHR24171:SF8">
    <property type="entry name" value="BRCA1-ASSOCIATED RING DOMAIN PROTEIN 1"/>
    <property type="match status" value="1"/>
</dbReference>
<keyword evidence="1" id="KW-0677">Repeat</keyword>
<evidence type="ECO:0000256" key="1">
    <source>
        <dbReference type="ARBA" id="ARBA00022737"/>
    </source>
</evidence>
<feature type="repeat" description="ANK" evidence="3">
    <location>
        <begin position="120"/>
        <end position="152"/>
    </location>
</feature>
<proteinExistence type="predicted"/>
<dbReference type="Proteomes" id="UP000604046">
    <property type="component" value="Unassembled WGS sequence"/>
</dbReference>
<dbReference type="InterPro" id="IPR002110">
    <property type="entry name" value="Ankyrin_rpt"/>
</dbReference>
<evidence type="ECO:0000256" key="4">
    <source>
        <dbReference type="SAM" id="MobiDB-lite"/>
    </source>
</evidence>
<comment type="caution">
    <text evidence="6">The sequence shown here is derived from an EMBL/GenBank/DDBJ whole genome shotgun (WGS) entry which is preliminary data.</text>
</comment>
<evidence type="ECO:0000313" key="6">
    <source>
        <dbReference type="EMBL" id="CAE7457944.1"/>
    </source>
</evidence>
<feature type="domain" description="N-acetyltransferase" evidence="5">
    <location>
        <begin position="241"/>
        <end position="410"/>
    </location>
</feature>
<dbReference type="SUPFAM" id="SSF48403">
    <property type="entry name" value="Ankyrin repeat"/>
    <property type="match status" value="1"/>
</dbReference>
<dbReference type="InterPro" id="IPR036770">
    <property type="entry name" value="Ankyrin_rpt-contain_sf"/>
</dbReference>
<dbReference type="Gene3D" id="1.25.40.20">
    <property type="entry name" value="Ankyrin repeat-containing domain"/>
    <property type="match status" value="1"/>
</dbReference>
<dbReference type="AlphaFoldDB" id="A0A812RZ61"/>
<protein>
    <submittedName>
        <fullName evidence="6">Rai14 protein</fullName>
    </submittedName>
</protein>
<accession>A0A812RZ61</accession>
<dbReference type="PROSITE" id="PS51186">
    <property type="entry name" value="GNAT"/>
    <property type="match status" value="1"/>
</dbReference>
<dbReference type="Pfam" id="PF00583">
    <property type="entry name" value="Acetyltransf_1"/>
    <property type="match status" value="1"/>
</dbReference>